<feature type="region of interest" description="Disordered" evidence="1">
    <location>
        <begin position="33"/>
        <end position="52"/>
    </location>
</feature>
<evidence type="ECO:0000313" key="3">
    <source>
        <dbReference type="Proteomes" id="UP000034849"/>
    </source>
</evidence>
<accession>A0A0G0GM85</accession>
<dbReference type="STRING" id="1619046.US42_C0011G0008"/>
<dbReference type="Proteomes" id="UP000034849">
    <property type="component" value="Unassembled WGS sequence"/>
</dbReference>
<gene>
    <name evidence="2" type="ORF">US42_C0011G0008</name>
</gene>
<reference evidence="2 3" key="1">
    <citation type="journal article" date="2015" name="Nature">
        <title>rRNA introns, odd ribosomes, and small enigmatic genomes across a large radiation of phyla.</title>
        <authorList>
            <person name="Brown C.T."/>
            <person name="Hug L.A."/>
            <person name="Thomas B.C."/>
            <person name="Sharon I."/>
            <person name="Castelle C.J."/>
            <person name="Singh A."/>
            <person name="Wilkins M.J."/>
            <person name="Williams K.H."/>
            <person name="Banfield J.F."/>
        </authorList>
    </citation>
    <scope>NUCLEOTIDE SEQUENCE [LARGE SCALE GENOMIC DNA]</scope>
</reference>
<organism evidence="2 3">
    <name type="scientific">Candidatus Magasanikbacteria bacterium GW2011_GWC2_37_14</name>
    <dbReference type="NCBI Taxonomy" id="1619046"/>
    <lineage>
        <taxon>Bacteria</taxon>
        <taxon>Candidatus Magasanikiibacteriota</taxon>
    </lineage>
</organism>
<evidence type="ECO:0000256" key="1">
    <source>
        <dbReference type="SAM" id="MobiDB-lite"/>
    </source>
</evidence>
<proteinExistence type="predicted"/>
<comment type="caution">
    <text evidence="2">The sequence shown here is derived from an EMBL/GenBank/DDBJ whole genome shotgun (WGS) entry which is preliminary data.</text>
</comment>
<dbReference type="AlphaFoldDB" id="A0A0G0GM85"/>
<sequence>MKKIFFLLAATVIIILPGCGIVSKPIVQIPLPAPESENTSTITQPTLSNTSDTEFQNNLKNKTTQEQAELTLVHYFDLLNQKEYVKTTIYNGHGYETLQNWNPDTNPTNYAELIKYGCENNGWQCLKIKKIISKEEINPNEFKFVVQFLNNDGTLFERGPCCGSTEAEMPTKNKFEFIVKKIDNIFKVITSPVYIP</sequence>
<name>A0A0G0GM85_9BACT</name>
<protein>
    <submittedName>
        <fullName evidence="2">Uncharacterized protein</fullName>
    </submittedName>
</protein>
<evidence type="ECO:0000313" key="2">
    <source>
        <dbReference type="EMBL" id="KKQ27270.1"/>
    </source>
</evidence>
<feature type="compositionally biased region" description="Polar residues" evidence="1">
    <location>
        <begin position="36"/>
        <end position="52"/>
    </location>
</feature>
<dbReference type="EMBL" id="LBSX01000011">
    <property type="protein sequence ID" value="KKQ27270.1"/>
    <property type="molecule type" value="Genomic_DNA"/>
</dbReference>